<dbReference type="Proteomes" id="UP000250321">
    <property type="component" value="Unassembled WGS sequence"/>
</dbReference>
<evidence type="ECO:0000313" key="2">
    <source>
        <dbReference type="Proteomes" id="UP000250321"/>
    </source>
</evidence>
<organism evidence="1 2">
    <name type="scientific">Prunus yedoensis var. nudiflora</name>
    <dbReference type="NCBI Taxonomy" id="2094558"/>
    <lineage>
        <taxon>Eukaryota</taxon>
        <taxon>Viridiplantae</taxon>
        <taxon>Streptophyta</taxon>
        <taxon>Embryophyta</taxon>
        <taxon>Tracheophyta</taxon>
        <taxon>Spermatophyta</taxon>
        <taxon>Magnoliopsida</taxon>
        <taxon>eudicotyledons</taxon>
        <taxon>Gunneridae</taxon>
        <taxon>Pentapetalae</taxon>
        <taxon>rosids</taxon>
        <taxon>fabids</taxon>
        <taxon>Rosales</taxon>
        <taxon>Rosaceae</taxon>
        <taxon>Amygdaloideae</taxon>
        <taxon>Amygdaleae</taxon>
        <taxon>Prunus</taxon>
    </lineage>
</organism>
<dbReference type="GO" id="GO:0003677">
    <property type="term" value="F:DNA binding"/>
    <property type="evidence" value="ECO:0007669"/>
    <property type="project" value="UniProtKB-KW"/>
</dbReference>
<proteinExistence type="predicted"/>
<gene>
    <name evidence="1" type="ORF">Pyn_23229</name>
</gene>
<accession>A0A314Z0R1</accession>
<dbReference type="PANTHER" id="PTHR35698">
    <property type="entry name" value="DNA-BINDING PROTEIN RHL1"/>
    <property type="match status" value="1"/>
</dbReference>
<dbReference type="GO" id="GO:0042023">
    <property type="term" value="P:DNA endoreduplication"/>
    <property type="evidence" value="ECO:0007669"/>
    <property type="project" value="InterPro"/>
</dbReference>
<dbReference type="STRING" id="2094558.A0A314Z0R1"/>
<dbReference type="EMBL" id="PJQY01002269">
    <property type="protein sequence ID" value="PQP95185.1"/>
    <property type="molecule type" value="Genomic_DNA"/>
</dbReference>
<dbReference type="AlphaFoldDB" id="A0A314Z0R1"/>
<protein>
    <submittedName>
        <fullName evidence="1">DNA-binding protein RHL1</fullName>
    </submittedName>
</protein>
<evidence type="ECO:0000313" key="1">
    <source>
        <dbReference type="EMBL" id="PQP95185.1"/>
    </source>
</evidence>
<comment type="caution">
    <text evidence="1">The sequence shown here is derived from an EMBL/GenBank/DDBJ whole genome shotgun (WGS) entry which is preliminary data.</text>
</comment>
<dbReference type="OrthoDB" id="568248at2759"/>
<keyword evidence="1" id="KW-0238">DNA-binding</keyword>
<reference evidence="1 2" key="1">
    <citation type="submission" date="2018-02" db="EMBL/GenBank/DDBJ databases">
        <title>Draft genome of wild Prunus yedoensis var. nudiflora.</title>
        <authorList>
            <person name="Baek S."/>
            <person name="Kim J.-H."/>
            <person name="Choi K."/>
            <person name="Kim G.-B."/>
            <person name="Cho A."/>
            <person name="Jang H."/>
            <person name="Shin C.-H."/>
            <person name="Yu H.-J."/>
            <person name="Mun J.-H."/>
        </authorList>
    </citation>
    <scope>NUCLEOTIDE SEQUENCE [LARGE SCALE GENOMIC DNA]</scope>
    <source>
        <strain evidence="2">cv. Jeju island</strain>
        <tissue evidence="1">Leaf</tissue>
    </source>
</reference>
<sequence length="85" mass="9475">MTKRIQTSAFSNNLLSEVPAKPHAPLTPSNTVVTHHGKDILKKSQRKNRFLFAPIGGGKIGEAKDLGTKNPVLYLDFLLVYYFHP</sequence>
<dbReference type="PANTHER" id="PTHR35698:SF2">
    <property type="entry name" value="DNA-BINDING PROTEIN RHL1"/>
    <property type="match status" value="1"/>
</dbReference>
<name>A0A314Z0R1_PRUYE</name>
<keyword evidence="2" id="KW-1185">Reference proteome</keyword>
<dbReference type="InterPro" id="IPR038859">
    <property type="entry name" value="RHL1"/>
</dbReference>